<evidence type="ECO:0000256" key="19">
    <source>
        <dbReference type="ARBA" id="ARBA00042471"/>
    </source>
</evidence>
<evidence type="ECO:0000256" key="1">
    <source>
        <dbReference type="ARBA" id="ARBA00004123"/>
    </source>
</evidence>
<accession>A0A437C2Z6</accession>
<keyword evidence="13 25" id="KW-0460">Magnesium</keyword>
<feature type="binding site" evidence="25">
    <location>
        <position position="289"/>
    </location>
    <ligand>
        <name>Mg(2+)</name>
        <dbReference type="ChEBI" id="CHEBI:18420"/>
        <label>1</label>
    </ligand>
</feature>
<evidence type="ECO:0000256" key="7">
    <source>
        <dbReference type="ARBA" id="ARBA00012255"/>
    </source>
</evidence>
<evidence type="ECO:0000256" key="18">
    <source>
        <dbReference type="ARBA" id="ARBA00042398"/>
    </source>
</evidence>
<keyword evidence="11" id="KW-0227">DNA damage</keyword>
<evidence type="ECO:0000256" key="6">
    <source>
        <dbReference type="ARBA" id="ARBA00011245"/>
    </source>
</evidence>
<proteinExistence type="inferred from homology"/>
<keyword evidence="9" id="KW-0963">Cytoplasm</keyword>
<evidence type="ECO:0000256" key="3">
    <source>
        <dbReference type="ARBA" id="ARBA00004305"/>
    </source>
</evidence>
<feature type="binding site" evidence="25">
    <location>
        <position position="70"/>
    </location>
    <ligand>
        <name>Mg(2+)</name>
        <dbReference type="ChEBI" id="CHEBI:18420"/>
        <label>1</label>
    </ligand>
</feature>
<dbReference type="GO" id="GO:0006281">
    <property type="term" value="P:DNA repair"/>
    <property type="evidence" value="ECO:0007669"/>
    <property type="project" value="UniProtKB-KW"/>
</dbReference>
<evidence type="ECO:0000256" key="5">
    <source>
        <dbReference type="ARBA" id="ARBA00010702"/>
    </source>
</evidence>
<dbReference type="GO" id="GO:0004649">
    <property type="term" value="F:poly(ADP-ribose) glycohydrolase activity"/>
    <property type="evidence" value="ECO:0007669"/>
    <property type="project" value="UniProtKB-EC"/>
</dbReference>
<protein>
    <recommendedName>
        <fullName evidence="17">ADP-ribosylhydrolase ARH3</fullName>
        <ecNumber evidence="7">3.2.1.143</ecNumber>
    </recommendedName>
    <alternativeName>
        <fullName evidence="18">ADP-ribose glycohydrolase ARH3</fullName>
    </alternativeName>
    <alternativeName>
        <fullName evidence="19">ADP-ribosylhydrolase 3</fullName>
    </alternativeName>
    <alternativeName>
        <fullName evidence="22">O-acetyl-ADP-ribose deacetylase ARH3</fullName>
    </alternativeName>
    <alternativeName>
        <fullName evidence="23">Poly(ADP-ribose) glycohydrolase ARH3</fullName>
    </alternativeName>
    <alternativeName>
        <fullName evidence="21">[Protein ADP-ribosylarginine] hydrolase-like protein 2</fullName>
    </alternativeName>
    <alternativeName>
        <fullName evidence="20">[Protein ADP-ribosylserine] hydrolase</fullName>
    </alternativeName>
</protein>
<keyword evidence="15" id="KW-0234">DNA repair</keyword>
<evidence type="ECO:0000256" key="23">
    <source>
        <dbReference type="ARBA" id="ARBA00043193"/>
    </source>
</evidence>
<evidence type="ECO:0000313" key="28">
    <source>
        <dbReference type="Proteomes" id="UP000283210"/>
    </source>
</evidence>
<dbReference type="Proteomes" id="UP000283210">
    <property type="component" value="Chromosome 22"/>
</dbReference>
<evidence type="ECO:0000256" key="21">
    <source>
        <dbReference type="ARBA" id="ARBA00042850"/>
    </source>
</evidence>
<organism evidence="27 28">
    <name type="scientific">Oryzias javanicus</name>
    <name type="common">Javanese ricefish</name>
    <name type="synonym">Aplocheilus javanicus</name>
    <dbReference type="NCBI Taxonomy" id="123683"/>
    <lineage>
        <taxon>Eukaryota</taxon>
        <taxon>Metazoa</taxon>
        <taxon>Chordata</taxon>
        <taxon>Craniata</taxon>
        <taxon>Vertebrata</taxon>
        <taxon>Euteleostomi</taxon>
        <taxon>Actinopterygii</taxon>
        <taxon>Neopterygii</taxon>
        <taxon>Teleostei</taxon>
        <taxon>Neoteleostei</taxon>
        <taxon>Acanthomorphata</taxon>
        <taxon>Ovalentaria</taxon>
        <taxon>Atherinomorphae</taxon>
        <taxon>Beloniformes</taxon>
        <taxon>Adrianichthyidae</taxon>
        <taxon>Oryziinae</taxon>
        <taxon>Oryzias</taxon>
    </lineage>
</organism>
<evidence type="ECO:0000256" key="15">
    <source>
        <dbReference type="ARBA" id="ARBA00023204"/>
    </source>
</evidence>
<evidence type="ECO:0000256" key="26">
    <source>
        <dbReference type="SAM" id="MobiDB-lite"/>
    </source>
</evidence>
<keyword evidence="8" id="KW-0158">Chromosome</keyword>
<sequence length="363" mass="39041">MAMTAVRAMAAGGPASLSRFRGALVAGVLGDCIGGEFEGAEEVPMESVLQHLSGLEDETKGNGVLEYSDDTAMTRCVVQSLLTRAGFDEQDLARRFAKEYSTSPGRGYGNGVIQVLKKLSSSQLSDVYQPARDQFNGRGSFGNGGAMRTAPFALTFPDRADVKRFARLGAMLTHSCSLGYNGAILQALAVHFSLQGALDLPLQFINSLIAEMEEVEDNKDARNDARILKEAEKQEVISELGNGIAALHSVPTAIFCVLHCLQPREGLPESYGGLERTIAYSLALGGDTDTIACMAGAIAGAHYGIEAIPQSWIRCCEGAEDADVNAERLHKLYHQLSQGGRSETDKQQWYREENRSGVKTGVE</sequence>
<dbReference type="EC" id="3.2.1.143" evidence="7"/>
<keyword evidence="16" id="KW-0539">Nucleus</keyword>
<comment type="subcellular location">
    <subcellularLocation>
        <location evidence="2">Chromosome</location>
    </subcellularLocation>
    <subcellularLocation>
        <location evidence="4">Cytoplasm</location>
    </subcellularLocation>
    <subcellularLocation>
        <location evidence="3">Mitochondrion matrix</location>
    </subcellularLocation>
    <subcellularLocation>
        <location evidence="1">Nucleus</location>
    </subcellularLocation>
</comment>
<evidence type="ECO:0000256" key="24">
    <source>
        <dbReference type="ARBA" id="ARBA00049015"/>
    </source>
</evidence>
<dbReference type="InterPro" id="IPR005502">
    <property type="entry name" value="Ribosyl_crysJ1"/>
</dbReference>
<dbReference type="GO" id="GO:0005759">
    <property type="term" value="C:mitochondrial matrix"/>
    <property type="evidence" value="ECO:0007669"/>
    <property type="project" value="UniProtKB-SubCell"/>
</dbReference>
<dbReference type="PANTHER" id="PTHR16222">
    <property type="entry name" value="ADP-RIBOSYLGLYCOHYDROLASE"/>
    <property type="match status" value="1"/>
</dbReference>
<comment type="similarity">
    <text evidence="5">Belongs to the ADP-ribosylglycohydrolase family.</text>
</comment>
<dbReference type="GO" id="GO:0005634">
    <property type="term" value="C:nucleus"/>
    <property type="evidence" value="ECO:0007669"/>
    <property type="project" value="UniProtKB-SubCell"/>
</dbReference>
<evidence type="ECO:0000256" key="11">
    <source>
        <dbReference type="ARBA" id="ARBA00022763"/>
    </source>
</evidence>
<dbReference type="OrthoDB" id="410104at2759"/>
<feature type="binding site" evidence="25">
    <location>
        <position position="69"/>
    </location>
    <ligand>
        <name>Mg(2+)</name>
        <dbReference type="ChEBI" id="CHEBI:18420"/>
        <label>1</label>
    </ligand>
</feature>
<keyword evidence="28" id="KW-1185">Reference proteome</keyword>
<evidence type="ECO:0000256" key="25">
    <source>
        <dbReference type="PIRSR" id="PIRSR605502-1"/>
    </source>
</evidence>
<dbReference type="GO" id="GO:0005694">
    <property type="term" value="C:chromosome"/>
    <property type="evidence" value="ECO:0007669"/>
    <property type="project" value="UniProtKB-SubCell"/>
</dbReference>
<feature type="binding site" evidence="25">
    <location>
        <position position="287"/>
    </location>
    <ligand>
        <name>Mg(2+)</name>
        <dbReference type="ChEBI" id="CHEBI:18420"/>
        <label>1</label>
    </ligand>
</feature>
<dbReference type="FunFam" id="1.10.4080.10:FF:000001">
    <property type="entry name" value="ADP-ribose glycohydrolase ARH3"/>
    <property type="match status" value="1"/>
</dbReference>
<dbReference type="GO" id="GO:0140290">
    <property type="term" value="P:peptidyl-serine ADP-deribosylation"/>
    <property type="evidence" value="ECO:0007669"/>
    <property type="project" value="UniProtKB-ARBA"/>
</dbReference>
<dbReference type="AlphaFoldDB" id="A0A437C2Z6"/>
<evidence type="ECO:0000256" key="22">
    <source>
        <dbReference type="ARBA" id="ARBA00043187"/>
    </source>
</evidence>
<evidence type="ECO:0000256" key="17">
    <source>
        <dbReference type="ARBA" id="ARBA00041057"/>
    </source>
</evidence>
<dbReference type="InterPro" id="IPR036705">
    <property type="entry name" value="Ribosyl_crysJ1_sf"/>
</dbReference>
<keyword evidence="12" id="KW-0378">Hydrolase</keyword>
<reference evidence="27 28" key="2">
    <citation type="submission" date="2019-01" db="EMBL/GenBank/DDBJ databases">
        <title>A chromosome length genome reference of the Java medaka (oryzias javanicus).</title>
        <authorList>
            <person name="Herpin A."/>
            <person name="Takehana Y."/>
            <person name="Naruse K."/>
            <person name="Ansai S."/>
            <person name="Kawaguchi M."/>
        </authorList>
    </citation>
    <scope>NUCLEOTIDE SEQUENCE [LARGE SCALE GENOMIC DNA]</scope>
    <source>
        <strain evidence="27">RS831</strain>
        <tissue evidence="27">Whole body</tissue>
    </source>
</reference>
<comment type="subunit">
    <text evidence="6">Monomer.</text>
</comment>
<keyword evidence="10 25" id="KW-0479">Metal-binding</keyword>
<evidence type="ECO:0000256" key="2">
    <source>
        <dbReference type="ARBA" id="ARBA00004286"/>
    </source>
</evidence>
<reference evidence="27 28" key="1">
    <citation type="submission" date="2018-11" db="EMBL/GenBank/DDBJ databases">
        <authorList>
            <person name="Lopez-Roques C."/>
            <person name="Donnadieu C."/>
            <person name="Bouchez O."/>
            <person name="Klopp C."/>
            <person name="Cabau C."/>
            <person name="Zahm M."/>
        </authorList>
    </citation>
    <scope>NUCLEOTIDE SEQUENCE [LARGE SCALE GENOMIC DNA]</scope>
    <source>
        <strain evidence="27">RS831</strain>
        <tissue evidence="27">Whole body</tissue>
    </source>
</reference>
<evidence type="ECO:0000256" key="16">
    <source>
        <dbReference type="ARBA" id="ARBA00023242"/>
    </source>
</evidence>
<feature type="binding site" evidence="25">
    <location>
        <position position="290"/>
    </location>
    <ligand>
        <name>Mg(2+)</name>
        <dbReference type="ChEBI" id="CHEBI:18420"/>
        <label>1</label>
    </ligand>
</feature>
<evidence type="ECO:0000313" key="27">
    <source>
        <dbReference type="EMBL" id="RVE57003.1"/>
    </source>
</evidence>
<dbReference type="PANTHER" id="PTHR16222:SF24">
    <property type="entry name" value="ADP-RIBOSYLHYDROLASE ARH3"/>
    <property type="match status" value="1"/>
</dbReference>
<dbReference type="EMBL" id="CM012458">
    <property type="protein sequence ID" value="RVE57003.1"/>
    <property type="molecule type" value="Genomic_DNA"/>
</dbReference>
<gene>
    <name evidence="27" type="ORF">OJAV_G00211670</name>
</gene>
<evidence type="ECO:0000256" key="14">
    <source>
        <dbReference type="ARBA" id="ARBA00023128"/>
    </source>
</evidence>
<keyword evidence="14" id="KW-0496">Mitochondrion</keyword>
<evidence type="ECO:0000256" key="9">
    <source>
        <dbReference type="ARBA" id="ARBA00022490"/>
    </source>
</evidence>
<evidence type="ECO:0000256" key="20">
    <source>
        <dbReference type="ARBA" id="ARBA00042722"/>
    </source>
</evidence>
<comment type="cofactor">
    <cofactor evidence="25">
        <name>Mg(2+)</name>
        <dbReference type="ChEBI" id="CHEBI:18420"/>
    </cofactor>
    <text evidence="25">Binds 2 magnesium ions per subunit.</text>
</comment>
<name>A0A437C2Z6_ORYJA</name>
<evidence type="ECO:0000256" key="10">
    <source>
        <dbReference type="ARBA" id="ARBA00022723"/>
    </source>
</evidence>
<evidence type="ECO:0000256" key="12">
    <source>
        <dbReference type="ARBA" id="ARBA00022801"/>
    </source>
</evidence>
<evidence type="ECO:0000256" key="8">
    <source>
        <dbReference type="ARBA" id="ARBA00022454"/>
    </source>
</evidence>
<dbReference type="InterPro" id="IPR050792">
    <property type="entry name" value="ADP-ribosylglycohydrolase"/>
</dbReference>
<evidence type="ECO:0000256" key="4">
    <source>
        <dbReference type="ARBA" id="ARBA00004496"/>
    </source>
</evidence>
<dbReference type="Pfam" id="PF03747">
    <property type="entry name" value="ADP_ribosyl_GH"/>
    <property type="match status" value="1"/>
</dbReference>
<evidence type="ECO:0000256" key="13">
    <source>
        <dbReference type="ARBA" id="ARBA00022842"/>
    </source>
</evidence>
<feature type="binding site" evidence="25">
    <location>
        <position position="68"/>
    </location>
    <ligand>
        <name>Mg(2+)</name>
        <dbReference type="ChEBI" id="CHEBI:18420"/>
        <label>1</label>
    </ligand>
</feature>
<dbReference type="Gene3D" id="1.10.4080.10">
    <property type="entry name" value="ADP-ribosylation/Crystallin J1"/>
    <property type="match status" value="1"/>
</dbReference>
<dbReference type="GO" id="GO:0046872">
    <property type="term" value="F:metal ion binding"/>
    <property type="evidence" value="ECO:0007669"/>
    <property type="project" value="UniProtKB-KW"/>
</dbReference>
<feature type="region of interest" description="Disordered" evidence="26">
    <location>
        <begin position="343"/>
        <end position="363"/>
    </location>
</feature>
<comment type="catalytic activity">
    <reaction evidence="24">
        <text>alpha-NAD(+) + H2O = ADP-D-ribose + nicotinamide + H(+)</text>
        <dbReference type="Rhea" id="RHEA:68792"/>
        <dbReference type="ChEBI" id="CHEBI:15377"/>
        <dbReference type="ChEBI" id="CHEBI:15378"/>
        <dbReference type="ChEBI" id="CHEBI:17154"/>
        <dbReference type="ChEBI" id="CHEBI:57967"/>
        <dbReference type="ChEBI" id="CHEBI:77017"/>
    </reaction>
</comment>
<dbReference type="SUPFAM" id="SSF101478">
    <property type="entry name" value="ADP-ribosylglycohydrolase"/>
    <property type="match status" value="1"/>
</dbReference>